<evidence type="ECO:0000313" key="2">
    <source>
        <dbReference type="EMBL" id="QLI83253.1"/>
    </source>
</evidence>
<proteinExistence type="predicted"/>
<protein>
    <submittedName>
        <fullName evidence="2">PEP-CTERM sorting domain-containing protein</fullName>
    </submittedName>
</protein>
<evidence type="ECO:0000259" key="1">
    <source>
        <dbReference type="Pfam" id="PF07589"/>
    </source>
</evidence>
<organism evidence="2 3">
    <name type="scientific">Chitinibacter fontanus</name>
    <dbReference type="NCBI Taxonomy" id="1737446"/>
    <lineage>
        <taxon>Bacteria</taxon>
        <taxon>Pseudomonadati</taxon>
        <taxon>Pseudomonadota</taxon>
        <taxon>Betaproteobacteria</taxon>
        <taxon>Neisseriales</taxon>
        <taxon>Chitinibacteraceae</taxon>
        <taxon>Chitinibacter</taxon>
    </lineage>
</organism>
<dbReference type="NCBIfam" id="TIGR02595">
    <property type="entry name" value="PEP_CTERM"/>
    <property type="match status" value="1"/>
</dbReference>
<dbReference type="KEGG" id="cfon:HZU75_11075"/>
<gene>
    <name evidence="2" type="ORF">HZU75_11075</name>
</gene>
<evidence type="ECO:0000313" key="3">
    <source>
        <dbReference type="Proteomes" id="UP000510822"/>
    </source>
</evidence>
<dbReference type="EMBL" id="CP058952">
    <property type="protein sequence ID" value="QLI83253.1"/>
    <property type="molecule type" value="Genomic_DNA"/>
</dbReference>
<accession>A0A7D5VDN9</accession>
<dbReference type="InterPro" id="IPR013424">
    <property type="entry name" value="Ice-binding_C"/>
</dbReference>
<feature type="domain" description="Ice-binding protein C-terminal" evidence="1">
    <location>
        <begin position="159"/>
        <end position="182"/>
    </location>
</feature>
<dbReference type="Proteomes" id="UP000510822">
    <property type="component" value="Chromosome"/>
</dbReference>
<sequence>MSDRQIGNGSSASSLETLDGDIKVQAKTGYQLSAATAFMATKKDAEGIGNRYAFTRNWAWMSTSFSAATGEVLGTSDHVISLFRNNQPQNPSNIVGPFTPKVSDTRTTFSGFTNQALDTPFNINFFVENLAAVVGTDPSVPSYAYTTTNALGIDLQVAPVPEPETYALMGMGLLGLVAAHRRKFKA</sequence>
<dbReference type="Pfam" id="PF07589">
    <property type="entry name" value="PEP-CTERM"/>
    <property type="match status" value="1"/>
</dbReference>
<name>A0A7D5VDN9_9NEIS</name>
<reference evidence="2 3" key="1">
    <citation type="journal article" date="2016" name="Int. J. Syst. Evol. Microbiol.">
        <title>Chitinibacter fontanus sp. nov., isolated from a spring.</title>
        <authorList>
            <person name="Sheu S.Y."/>
            <person name="Li Y.S."/>
            <person name="Young C.C."/>
            <person name="Chen W.M."/>
        </authorList>
    </citation>
    <scope>NUCLEOTIDE SEQUENCE [LARGE SCALE GENOMIC DNA]</scope>
    <source>
        <strain evidence="2 3">STM-7</strain>
    </source>
</reference>
<keyword evidence="3" id="KW-1185">Reference proteome</keyword>
<dbReference type="AlphaFoldDB" id="A0A7D5VDN9"/>